<feature type="transmembrane region" description="Helical" evidence="1">
    <location>
        <begin position="120"/>
        <end position="137"/>
    </location>
</feature>
<keyword evidence="1" id="KW-0472">Membrane</keyword>
<keyword evidence="3" id="KW-1185">Reference proteome</keyword>
<dbReference type="EMBL" id="CP015220">
    <property type="protein sequence ID" value="AMY21863.1"/>
    <property type="molecule type" value="Genomic_DNA"/>
</dbReference>
<gene>
    <name evidence="2" type="ORF">A3Q41_00543</name>
</gene>
<name>A0A143QF96_RHOFA</name>
<keyword evidence="1" id="KW-0812">Transmembrane</keyword>
<evidence type="ECO:0000313" key="3">
    <source>
        <dbReference type="Proteomes" id="UP000076038"/>
    </source>
</evidence>
<evidence type="ECO:0000256" key="1">
    <source>
        <dbReference type="SAM" id="Phobius"/>
    </source>
</evidence>
<dbReference type="AlphaFoldDB" id="A0A143QF96"/>
<evidence type="ECO:0000313" key="2">
    <source>
        <dbReference type="EMBL" id="AMY21863.1"/>
    </source>
</evidence>
<accession>A0A143QF96</accession>
<proteinExistence type="predicted"/>
<feature type="transmembrane region" description="Helical" evidence="1">
    <location>
        <begin position="21"/>
        <end position="44"/>
    </location>
</feature>
<reference evidence="2 3" key="1">
    <citation type="journal article" date="2016" name="Genome Announc.">
        <title>Complete Genome and Plasmid Sequences for Rhodococcus fascians D188 and Draft Sequences for Rhodococcus Isolates PBTS 1 and PBTS 2.</title>
        <authorList>
            <person name="Stamler R.A."/>
            <person name="Vereecke D."/>
            <person name="Zhang Y."/>
            <person name="Schilkey F."/>
            <person name="Devitt N."/>
            <person name="Randall J.J."/>
        </authorList>
    </citation>
    <scope>NUCLEOTIDE SEQUENCE [LARGE SCALE GENOMIC DNA]</scope>
    <source>
        <strain evidence="2 3">PBTS2</strain>
    </source>
</reference>
<reference evidence="3" key="2">
    <citation type="submission" date="2016-04" db="EMBL/GenBank/DDBJ databases">
        <title>Complete Genome and Plasmid Sequences for Rhodococcus fascians D188 and Draft Sequences for Rhodococcus spp. Isolates PBTS 1 and PBTS 2.</title>
        <authorList>
            <person name="Stamer R."/>
            <person name="Vereecke D."/>
            <person name="Zhang Y."/>
            <person name="Schilkey F."/>
            <person name="Devitt N."/>
            <person name="Randall J."/>
        </authorList>
    </citation>
    <scope>NUCLEOTIDE SEQUENCE [LARGE SCALE GENOMIC DNA]</scope>
    <source>
        <strain evidence="3">PBTS2</strain>
    </source>
</reference>
<dbReference type="Proteomes" id="UP000076038">
    <property type="component" value="Chromosome"/>
</dbReference>
<dbReference type="PATRIC" id="fig|1653479.3.peg.554"/>
<protein>
    <submittedName>
        <fullName evidence="2">Uncharacterized protein</fullName>
    </submittedName>
</protein>
<keyword evidence="1" id="KW-1133">Transmembrane helix</keyword>
<organism evidence="2 3">
    <name type="scientific">Rhodococcoides fascians</name>
    <name type="common">Rhodococcus fascians</name>
    <dbReference type="NCBI Taxonomy" id="1828"/>
    <lineage>
        <taxon>Bacteria</taxon>
        <taxon>Bacillati</taxon>
        <taxon>Actinomycetota</taxon>
        <taxon>Actinomycetes</taxon>
        <taxon>Mycobacteriales</taxon>
        <taxon>Nocardiaceae</taxon>
        <taxon>Rhodococcoides</taxon>
    </lineage>
</organism>
<feature type="transmembrane region" description="Helical" evidence="1">
    <location>
        <begin position="64"/>
        <end position="84"/>
    </location>
</feature>
<sequence length="149" mass="16092">MSSVSADIDESMVRPRVVSTAYWLWLASAVMLIVVCMIALTLPVEQIRASFTDGGASDEQIDSFLTVFRGLGVIFGVVGLAVGLMSGPVRGGDRRFRRALVALSGATALLLTFAALVFPFVLLIITIALVVASVLVYRPSAREWFVREQ</sequence>
<feature type="transmembrane region" description="Helical" evidence="1">
    <location>
        <begin position="96"/>
        <end position="114"/>
    </location>
</feature>
<dbReference type="KEGG" id="rhs:A3Q41_00543"/>